<accession>A0A5B6W939</accession>
<gene>
    <name evidence="3" type="ORF">EPI10_011655</name>
</gene>
<dbReference type="Pfam" id="PF03732">
    <property type="entry name" value="Retrotrans_gag"/>
    <property type="match status" value="1"/>
</dbReference>
<evidence type="ECO:0000313" key="3">
    <source>
        <dbReference type="EMBL" id="KAA3477794.1"/>
    </source>
</evidence>
<keyword evidence="4" id="KW-1185">Reference proteome</keyword>
<feature type="compositionally biased region" description="Basic residues" evidence="1">
    <location>
        <begin position="1"/>
        <end position="21"/>
    </location>
</feature>
<comment type="caution">
    <text evidence="3">The sequence shown here is derived from an EMBL/GenBank/DDBJ whole genome shotgun (WGS) entry which is preliminary data.</text>
</comment>
<feature type="domain" description="Retrotransposon gag" evidence="2">
    <location>
        <begin position="133"/>
        <end position="226"/>
    </location>
</feature>
<dbReference type="EMBL" id="SMMG02000004">
    <property type="protein sequence ID" value="KAA3477794.1"/>
    <property type="molecule type" value="Genomic_DNA"/>
</dbReference>
<proteinExistence type="predicted"/>
<dbReference type="PANTHER" id="PTHR34482:SF36">
    <property type="entry name" value="RETROTRANSPOSON GAG DOMAIN-CONTAINING PROTEIN"/>
    <property type="match status" value="1"/>
</dbReference>
<evidence type="ECO:0000256" key="1">
    <source>
        <dbReference type="SAM" id="MobiDB-lite"/>
    </source>
</evidence>
<dbReference type="InterPro" id="IPR005162">
    <property type="entry name" value="Retrotrans_gag_dom"/>
</dbReference>
<evidence type="ECO:0000313" key="4">
    <source>
        <dbReference type="Proteomes" id="UP000325315"/>
    </source>
</evidence>
<dbReference type="Proteomes" id="UP000325315">
    <property type="component" value="Unassembled WGS sequence"/>
</dbReference>
<feature type="region of interest" description="Disordered" evidence="1">
    <location>
        <begin position="1"/>
        <end position="40"/>
    </location>
</feature>
<protein>
    <submittedName>
        <fullName evidence="3">1-phosphatidylinositol-4,5-bisphosphate phosphodiesterase beta-2</fullName>
    </submittedName>
</protein>
<name>A0A5B6W939_9ROSI</name>
<dbReference type="AlphaFoldDB" id="A0A5B6W939"/>
<feature type="region of interest" description="Disordered" evidence="1">
    <location>
        <begin position="236"/>
        <end position="279"/>
    </location>
</feature>
<sequence length="296" mass="33348">MSTRGTRRRGTRGHGRGRRGARAGSSSSGNLPNLDTSEMPVSPVTEIRSGFHDRTTGDGALSQAMLRILERVTGPNTRARGRGLFKERLWSNGAEIFRGIAGVAPNVAEYWIEATERIMDDLDCTLDQKLKGAVSLLRDEAYQQWLTVKEGIQPDRLTWEFFKTAFQGKYVGASYVDARRGEFLHLTQGDISVAEYEAEFLRLSRCVRCMVVTEYERCVRFEVGLRDNLRAKITEKVKRTERQNRERGRKKRDLKPSSSVQRPKKKARVDGPTTVGAPIAATGQLPCIDCGRRDQR</sequence>
<dbReference type="OrthoDB" id="1936908at2759"/>
<evidence type="ECO:0000259" key="2">
    <source>
        <dbReference type="Pfam" id="PF03732"/>
    </source>
</evidence>
<feature type="compositionally biased region" description="Basic and acidic residues" evidence="1">
    <location>
        <begin position="236"/>
        <end position="246"/>
    </location>
</feature>
<reference evidence="4" key="1">
    <citation type="journal article" date="2019" name="Plant Biotechnol. J.">
        <title>Genome sequencing of the Australian wild diploid species Gossypium australe highlights disease resistance and delayed gland morphogenesis.</title>
        <authorList>
            <person name="Cai Y."/>
            <person name="Cai X."/>
            <person name="Wang Q."/>
            <person name="Wang P."/>
            <person name="Zhang Y."/>
            <person name="Cai C."/>
            <person name="Xu Y."/>
            <person name="Wang K."/>
            <person name="Zhou Z."/>
            <person name="Wang C."/>
            <person name="Geng S."/>
            <person name="Li B."/>
            <person name="Dong Q."/>
            <person name="Hou Y."/>
            <person name="Wang H."/>
            <person name="Ai P."/>
            <person name="Liu Z."/>
            <person name="Yi F."/>
            <person name="Sun M."/>
            <person name="An G."/>
            <person name="Cheng J."/>
            <person name="Zhang Y."/>
            <person name="Shi Q."/>
            <person name="Xie Y."/>
            <person name="Shi X."/>
            <person name="Chang Y."/>
            <person name="Huang F."/>
            <person name="Chen Y."/>
            <person name="Hong S."/>
            <person name="Mi L."/>
            <person name="Sun Q."/>
            <person name="Zhang L."/>
            <person name="Zhou B."/>
            <person name="Peng R."/>
            <person name="Zhang X."/>
            <person name="Liu F."/>
        </authorList>
    </citation>
    <scope>NUCLEOTIDE SEQUENCE [LARGE SCALE GENOMIC DNA]</scope>
    <source>
        <strain evidence="4">cv. PA1801</strain>
    </source>
</reference>
<dbReference type="PANTHER" id="PTHR34482">
    <property type="entry name" value="DNA DAMAGE-INDUCIBLE PROTEIN 1-LIKE"/>
    <property type="match status" value="1"/>
</dbReference>
<organism evidence="3 4">
    <name type="scientific">Gossypium australe</name>
    <dbReference type="NCBI Taxonomy" id="47621"/>
    <lineage>
        <taxon>Eukaryota</taxon>
        <taxon>Viridiplantae</taxon>
        <taxon>Streptophyta</taxon>
        <taxon>Embryophyta</taxon>
        <taxon>Tracheophyta</taxon>
        <taxon>Spermatophyta</taxon>
        <taxon>Magnoliopsida</taxon>
        <taxon>eudicotyledons</taxon>
        <taxon>Gunneridae</taxon>
        <taxon>Pentapetalae</taxon>
        <taxon>rosids</taxon>
        <taxon>malvids</taxon>
        <taxon>Malvales</taxon>
        <taxon>Malvaceae</taxon>
        <taxon>Malvoideae</taxon>
        <taxon>Gossypium</taxon>
    </lineage>
</organism>